<organism evidence="3 4">
    <name type="scientific">Exocentrus adspersus</name>
    <dbReference type="NCBI Taxonomy" id="1586481"/>
    <lineage>
        <taxon>Eukaryota</taxon>
        <taxon>Metazoa</taxon>
        <taxon>Ecdysozoa</taxon>
        <taxon>Arthropoda</taxon>
        <taxon>Hexapoda</taxon>
        <taxon>Insecta</taxon>
        <taxon>Pterygota</taxon>
        <taxon>Neoptera</taxon>
        <taxon>Endopterygota</taxon>
        <taxon>Coleoptera</taxon>
        <taxon>Polyphaga</taxon>
        <taxon>Cucujiformia</taxon>
        <taxon>Chrysomeloidea</taxon>
        <taxon>Cerambycidae</taxon>
        <taxon>Lamiinae</taxon>
        <taxon>Acanthocinini</taxon>
        <taxon>Exocentrus</taxon>
    </lineage>
</organism>
<keyword evidence="4" id="KW-1185">Reference proteome</keyword>
<comment type="caution">
    <text evidence="3">The sequence shown here is derived from an EMBL/GenBank/DDBJ whole genome shotgun (WGS) entry which is preliminary data.</text>
</comment>
<feature type="region of interest" description="Disordered" evidence="1">
    <location>
        <begin position="147"/>
        <end position="193"/>
    </location>
</feature>
<dbReference type="EMBL" id="JANEYG010000003">
    <property type="protein sequence ID" value="KAJ8924305.1"/>
    <property type="molecule type" value="Genomic_DNA"/>
</dbReference>
<evidence type="ECO:0000259" key="2">
    <source>
        <dbReference type="PROSITE" id="PS51029"/>
    </source>
</evidence>
<dbReference type="AlphaFoldDB" id="A0AAV8WE18"/>
<sequence length="238" mass="27162">MSSPFWTNDTVLWLIDLYRDRQLLWDNSATDYKDKTKKNEAWEGIAEEMQISRREVENKIHILRSQFLREKKRYSSETGGARKKKSSWFAYEPMSFLLKVVTTPAGPADATGAETAIVPIQCPQDNDQTSATTTSPRFEDLIVKAEFVEEETTPTSTPLQDQRPPARKRKANEEDRLEETNTPSVGKRPAGSVPDEFEIYGQYVASELRAIRDEHSLLMAKSYINNVLIDARMGNLNL</sequence>
<gene>
    <name evidence="3" type="ORF">NQ315_007098</name>
</gene>
<feature type="domain" description="MADF" evidence="2">
    <location>
        <begin position="13"/>
        <end position="102"/>
    </location>
</feature>
<dbReference type="Pfam" id="PF10545">
    <property type="entry name" value="MADF_DNA_bdg"/>
    <property type="match status" value="1"/>
</dbReference>
<accession>A0AAV8WE18</accession>
<reference evidence="3 4" key="1">
    <citation type="journal article" date="2023" name="Insect Mol. Biol.">
        <title>Genome sequencing provides insights into the evolution of gene families encoding plant cell wall-degrading enzymes in longhorned beetles.</title>
        <authorList>
            <person name="Shin N.R."/>
            <person name="Okamura Y."/>
            <person name="Kirsch R."/>
            <person name="Pauchet Y."/>
        </authorList>
    </citation>
    <scope>NUCLEOTIDE SEQUENCE [LARGE SCALE GENOMIC DNA]</scope>
    <source>
        <strain evidence="3">EAD_L_NR</strain>
    </source>
</reference>
<dbReference type="InterPro" id="IPR006578">
    <property type="entry name" value="MADF-dom"/>
</dbReference>
<proteinExistence type="predicted"/>
<protein>
    <recommendedName>
        <fullName evidence="2">MADF domain-containing protein</fullName>
    </recommendedName>
</protein>
<dbReference type="SMART" id="SM00595">
    <property type="entry name" value="MADF"/>
    <property type="match status" value="1"/>
</dbReference>
<dbReference type="PANTHER" id="PTHR21505:SF15">
    <property type="entry name" value="RE18252P"/>
    <property type="match status" value="1"/>
</dbReference>
<evidence type="ECO:0000256" key="1">
    <source>
        <dbReference type="SAM" id="MobiDB-lite"/>
    </source>
</evidence>
<dbReference type="PANTHER" id="PTHR21505">
    <property type="entry name" value="MADF DOMAIN-CONTAINING PROTEIN-RELATED"/>
    <property type="match status" value="1"/>
</dbReference>
<evidence type="ECO:0000313" key="4">
    <source>
        <dbReference type="Proteomes" id="UP001159042"/>
    </source>
</evidence>
<dbReference type="Proteomes" id="UP001159042">
    <property type="component" value="Unassembled WGS sequence"/>
</dbReference>
<evidence type="ECO:0000313" key="3">
    <source>
        <dbReference type="EMBL" id="KAJ8924305.1"/>
    </source>
</evidence>
<name>A0AAV8WE18_9CUCU</name>
<dbReference type="PROSITE" id="PS51029">
    <property type="entry name" value="MADF"/>
    <property type="match status" value="1"/>
</dbReference>